<proteinExistence type="predicted"/>
<dbReference type="InterPro" id="IPR016024">
    <property type="entry name" value="ARM-type_fold"/>
</dbReference>
<protein>
    <submittedName>
        <fullName evidence="1">Uncharacterized protein</fullName>
    </submittedName>
</protein>
<comment type="caution">
    <text evidence="1">The sequence shown here is derived from an EMBL/GenBank/DDBJ whole genome shotgun (WGS) entry which is preliminary data.</text>
</comment>
<sequence length="382" mass="44960">GLTKVYGCFMNEMYDFITDKDVSHMLLFLLYTMLASEDNLSLCQTTQAILTLVRSNSQIRRQEDIVEYFRDNIQDIMSKIKVLLSSPNKTRQTKLTGLFFSSFFCTTIHHIQRLDEFINHLMRCRIVDVCLEYLIDTSIEAKKIILDLFPYLLHHVDLVVINLQESSLNKEVYEYISDLYIETRLSHESKAEQCINVLYEQFSRGGDHGFSSHRIVRDREREWMEDVNGKILHYCHLDNQYVTMEQREEILLSLLCMTEVFIKRYPLTPFLSLETLQALPNYIVDHCRSNTLRYKMILCMVLSISRTSIRGIGSLLRNDRLAGVMQEAKGTREENKLYEHVLNLREEKDVEKVKSSVYVDEEDRTTENVLNGLQHVYNVYRN</sequence>
<dbReference type="AlphaFoldDB" id="A0A2P6MPX3"/>
<accession>A0A2P6MPX3</accession>
<gene>
    <name evidence="1" type="ORF">PROFUN_16642</name>
</gene>
<dbReference type="SUPFAM" id="SSF48371">
    <property type="entry name" value="ARM repeat"/>
    <property type="match status" value="1"/>
</dbReference>
<dbReference type="InParanoid" id="A0A2P6MPX3"/>
<dbReference type="Proteomes" id="UP000241769">
    <property type="component" value="Unassembled WGS sequence"/>
</dbReference>
<organism evidence="1 2">
    <name type="scientific">Planoprotostelium fungivorum</name>
    <dbReference type="NCBI Taxonomy" id="1890364"/>
    <lineage>
        <taxon>Eukaryota</taxon>
        <taxon>Amoebozoa</taxon>
        <taxon>Evosea</taxon>
        <taxon>Variosea</taxon>
        <taxon>Cavosteliida</taxon>
        <taxon>Cavosteliaceae</taxon>
        <taxon>Planoprotostelium</taxon>
    </lineage>
</organism>
<dbReference type="EMBL" id="MDYQ01000549">
    <property type="protein sequence ID" value="PRP73768.1"/>
    <property type="molecule type" value="Genomic_DNA"/>
</dbReference>
<evidence type="ECO:0000313" key="2">
    <source>
        <dbReference type="Proteomes" id="UP000241769"/>
    </source>
</evidence>
<name>A0A2P6MPX3_9EUKA</name>
<feature type="non-terminal residue" evidence="1">
    <location>
        <position position="1"/>
    </location>
</feature>
<keyword evidence="2" id="KW-1185">Reference proteome</keyword>
<reference evidence="1 2" key="1">
    <citation type="journal article" date="2018" name="Genome Biol. Evol.">
        <title>Multiple Roots of Fruiting Body Formation in Amoebozoa.</title>
        <authorList>
            <person name="Hillmann F."/>
            <person name="Forbes G."/>
            <person name="Novohradska S."/>
            <person name="Ferling I."/>
            <person name="Riege K."/>
            <person name="Groth M."/>
            <person name="Westermann M."/>
            <person name="Marz M."/>
            <person name="Spaller T."/>
            <person name="Winckler T."/>
            <person name="Schaap P."/>
            <person name="Glockner G."/>
        </authorList>
    </citation>
    <scope>NUCLEOTIDE SEQUENCE [LARGE SCALE GENOMIC DNA]</scope>
    <source>
        <strain evidence="1 2">Jena</strain>
    </source>
</reference>
<evidence type="ECO:0000313" key="1">
    <source>
        <dbReference type="EMBL" id="PRP73768.1"/>
    </source>
</evidence>